<feature type="compositionally biased region" description="Basic and acidic residues" evidence="1">
    <location>
        <begin position="58"/>
        <end position="70"/>
    </location>
</feature>
<name>A0A835PV78_VANPL</name>
<dbReference type="Proteomes" id="UP000636800">
    <property type="component" value="Chromosome 11"/>
</dbReference>
<proteinExistence type="predicted"/>
<keyword evidence="3" id="KW-1185">Reference proteome</keyword>
<accession>A0A835PV78</accession>
<dbReference type="EMBL" id="JADCNL010000011">
    <property type="protein sequence ID" value="KAG0461031.1"/>
    <property type="molecule type" value="Genomic_DNA"/>
</dbReference>
<evidence type="ECO:0000313" key="3">
    <source>
        <dbReference type="Proteomes" id="UP000636800"/>
    </source>
</evidence>
<feature type="region of interest" description="Disordered" evidence="1">
    <location>
        <begin position="55"/>
        <end position="81"/>
    </location>
</feature>
<dbReference type="PANTHER" id="PTHR46445:SF3">
    <property type="entry name" value="RNA POLYMERASE II DEGRADATION FACTOR-LIKE PROTEIN (DUF1296)-RELATED"/>
    <property type="match status" value="1"/>
</dbReference>
<evidence type="ECO:0000256" key="1">
    <source>
        <dbReference type="SAM" id="MobiDB-lite"/>
    </source>
</evidence>
<sequence>MWVNGGSSRTVSPFPHNAFYGVQGQNQLNSFRQAQQQPSAYGPMGYHNLYQDQLGSQSHEHHQSPGEANHDGSGNPSQSSHQMWQHDLLIPFDHGPSFGKSAGPIHWDSWFDCMEAKLGSVARCIRLKNGKDGYRLDTKIQNLLKQTFLFYMNGISDLA</sequence>
<protein>
    <submittedName>
        <fullName evidence="2">Uncharacterized protein</fullName>
    </submittedName>
</protein>
<dbReference type="PANTHER" id="PTHR46445">
    <property type="entry name" value="RNA POLYMERASE II DEGRADATION FACTOR-LIKE PROTEIN (DUF1296)"/>
    <property type="match status" value="1"/>
</dbReference>
<dbReference type="OrthoDB" id="913402at2759"/>
<gene>
    <name evidence="2" type="ORF">HPP92_021328</name>
</gene>
<feature type="compositionally biased region" description="Polar residues" evidence="1">
    <location>
        <begin position="72"/>
        <end position="81"/>
    </location>
</feature>
<reference evidence="2 3" key="1">
    <citation type="journal article" date="2020" name="Nat. Food">
        <title>A phased Vanilla planifolia genome enables genetic improvement of flavour and production.</title>
        <authorList>
            <person name="Hasing T."/>
            <person name="Tang H."/>
            <person name="Brym M."/>
            <person name="Khazi F."/>
            <person name="Huang T."/>
            <person name="Chambers A.H."/>
        </authorList>
    </citation>
    <scope>NUCLEOTIDE SEQUENCE [LARGE SCALE GENOMIC DNA]</scope>
    <source>
        <tissue evidence="2">Leaf</tissue>
    </source>
</reference>
<evidence type="ECO:0000313" key="2">
    <source>
        <dbReference type="EMBL" id="KAG0461031.1"/>
    </source>
</evidence>
<organism evidence="2 3">
    <name type="scientific">Vanilla planifolia</name>
    <name type="common">Vanilla</name>
    <dbReference type="NCBI Taxonomy" id="51239"/>
    <lineage>
        <taxon>Eukaryota</taxon>
        <taxon>Viridiplantae</taxon>
        <taxon>Streptophyta</taxon>
        <taxon>Embryophyta</taxon>
        <taxon>Tracheophyta</taxon>
        <taxon>Spermatophyta</taxon>
        <taxon>Magnoliopsida</taxon>
        <taxon>Liliopsida</taxon>
        <taxon>Asparagales</taxon>
        <taxon>Orchidaceae</taxon>
        <taxon>Vanilloideae</taxon>
        <taxon>Vanilleae</taxon>
        <taxon>Vanilla</taxon>
    </lineage>
</organism>
<dbReference type="AlphaFoldDB" id="A0A835PV78"/>
<comment type="caution">
    <text evidence="2">The sequence shown here is derived from an EMBL/GenBank/DDBJ whole genome shotgun (WGS) entry which is preliminary data.</text>
</comment>